<dbReference type="InterPro" id="IPR006674">
    <property type="entry name" value="HD_domain"/>
</dbReference>
<protein>
    <submittedName>
        <fullName evidence="3">Phosphohydrolase</fullName>
    </submittedName>
</protein>
<dbReference type="Gene3D" id="1.10.3210.50">
    <property type="match status" value="1"/>
</dbReference>
<dbReference type="PANTHER" id="PTHR33594:SF1">
    <property type="entry name" value="HD_PDEASE DOMAIN-CONTAINING PROTEIN"/>
    <property type="match status" value="1"/>
</dbReference>
<feature type="domain" description="HD" evidence="2">
    <location>
        <begin position="51"/>
        <end position="156"/>
    </location>
</feature>
<name>A0A5K7ZRX9_9BACT</name>
<accession>A0A5K7ZRX9</accession>
<dbReference type="GO" id="GO:0016787">
    <property type="term" value="F:hydrolase activity"/>
    <property type="evidence" value="ECO:0007669"/>
    <property type="project" value="UniProtKB-KW"/>
</dbReference>
<dbReference type="Pfam" id="PF01966">
    <property type="entry name" value="HD"/>
    <property type="match status" value="1"/>
</dbReference>
<organism evidence="3 4">
    <name type="scientific">Desulfosarcina ovata subsp. sediminis</name>
    <dbReference type="NCBI Taxonomy" id="885957"/>
    <lineage>
        <taxon>Bacteria</taxon>
        <taxon>Pseudomonadati</taxon>
        <taxon>Thermodesulfobacteriota</taxon>
        <taxon>Desulfobacteria</taxon>
        <taxon>Desulfobacterales</taxon>
        <taxon>Desulfosarcinaceae</taxon>
        <taxon>Desulfosarcina</taxon>
    </lineage>
</organism>
<dbReference type="CDD" id="cd00077">
    <property type="entry name" value="HDc"/>
    <property type="match status" value="1"/>
</dbReference>
<dbReference type="KEGG" id="dov:DSCO28_35300"/>
<dbReference type="InterPro" id="IPR006675">
    <property type="entry name" value="HDIG_dom"/>
</dbReference>
<keyword evidence="3" id="KW-0378">Hydrolase</keyword>
<dbReference type="NCBIfam" id="TIGR00277">
    <property type="entry name" value="HDIG"/>
    <property type="match status" value="1"/>
</dbReference>
<dbReference type="SUPFAM" id="SSF109604">
    <property type="entry name" value="HD-domain/PDEase-like"/>
    <property type="match status" value="1"/>
</dbReference>
<proteinExistence type="predicted"/>
<evidence type="ECO:0000259" key="2">
    <source>
        <dbReference type="PROSITE" id="PS51831"/>
    </source>
</evidence>
<dbReference type="PANTHER" id="PTHR33594">
    <property type="entry name" value="SUPERFAMILY HYDROLASE, PUTATIVE (AFU_ORTHOLOGUE AFUA_1G03035)-RELATED"/>
    <property type="match status" value="1"/>
</dbReference>
<sequence length="240" mass="26760">MDAHVPFMTHANTRHPASHSAAPPTGTGAAVLAAIRDTARVHFSQARGSHDWDHTLRVHRLCRHIGRAEGADPLVTEAAAYLHDIGRAHQDRANGKLCHAKIGADMAHEILAGHPLSNRCRENIIHCIATHRFRRGEMPQTLEAKVLFDADKLDAIGAVGVARAFLFAGELGARLHSPEVEIDRTTAYSIDDTGYREYVVKLSKIRERILTPTGKHLAEARHRFMTSFFDRFLEEYEGER</sequence>
<evidence type="ECO:0000313" key="3">
    <source>
        <dbReference type="EMBL" id="BBO82964.1"/>
    </source>
</evidence>
<dbReference type="PROSITE" id="PS51831">
    <property type="entry name" value="HD"/>
    <property type="match status" value="1"/>
</dbReference>
<reference evidence="3 4" key="1">
    <citation type="submission" date="2019-11" db="EMBL/GenBank/DDBJ databases">
        <title>Comparative genomics of hydrocarbon-degrading Desulfosarcina strains.</title>
        <authorList>
            <person name="Watanabe M."/>
            <person name="Kojima H."/>
            <person name="Fukui M."/>
        </authorList>
    </citation>
    <scope>NUCLEOTIDE SEQUENCE [LARGE SCALE GENOMIC DNA]</scope>
    <source>
        <strain evidence="3 4">28bB2T</strain>
    </source>
</reference>
<dbReference type="EMBL" id="AP021876">
    <property type="protein sequence ID" value="BBO82964.1"/>
    <property type="molecule type" value="Genomic_DNA"/>
</dbReference>
<dbReference type="InterPro" id="IPR003607">
    <property type="entry name" value="HD/PDEase_dom"/>
</dbReference>
<evidence type="ECO:0000313" key="4">
    <source>
        <dbReference type="Proteomes" id="UP000425960"/>
    </source>
</evidence>
<dbReference type="SMART" id="SM00471">
    <property type="entry name" value="HDc"/>
    <property type="match status" value="1"/>
</dbReference>
<gene>
    <name evidence="3" type="ORF">DSCO28_35300</name>
</gene>
<dbReference type="Proteomes" id="UP000425960">
    <property type="component" value="Chromosome"/>
</dbReference>
<feature type="region of interest" description="Disordered" evidence="1">
    <location>
        <begin position="1"/>
        <end position="25"/>
    </location>
</feature>
<dbReference type="AlphaFoldDB" id="A0A5K7ZRX9"/>
<evidence type="ECO:0000256" key="1">
    <source>
        <dbReference type="SAM" id="MobiDB-lite"/>
    </source>
</evidence>